<organism evidence="3 4">
    <name type="scientific">Candidatus Litorirhabdus singularis</name>
    <dbReference type="NCBI Taxonomy" id="2518993"/>
    <lineage>
        <taxon>Bacteria</taxon>
        <taxon>Pseudomonadati</taxon>
        <taxon>Pseudomonadota</taxon>
        <taxon>Gammaproteobacteria</taxon>
        <taxon>Cellvibrionales</taxon>
        <taxon>Halieaceae</taxon>
        <taxon>Candidatus Litorirhabdus</taxon>
    </lineage>
</organism>
<dbReference type="Proteomes" id="UP001143362">
    <property type="component" value="Unassembled WGS sequence"/>
</dbReference>
<reference evidence="3" key="1">
    <citation type="submission" date="2019-02" db="EMBL/GenBank/DDBJ databases">
        <authorList>
            <person name="Li S.-H."/>
        </authorList>
    </citation>
    <scope>NUCLEOTIDE SEQUENCE</scope>
    <source>
        <strain evidence="3">IMCC14734</strain>
    </source>
</reference>
<dbReference type="SUPFAM" id="SSF51735">
    <property type="entry name" value="NAD(P)-binding Rossmann-fold domains"/>
    <property type="match status" value="1"/>
</dbReference>
<keyword evidence="1" id="KW-0521">NADP</keyword>
<dbReference type="InterPro" id="IPR011032">
    <property type="entry name" value="GroES-like_sf"/>
</dbReference>
<dbReference type="Gene3D" id="3.40.50.720">
    <property type="entry name" value="NAD(P)-binding Rossmann-like Domain"/>
    <property type="match status" value="1"/>
</dbReference>
<gene>
    <name evidence="3" type="ORF">EYC98_08100</name>
</gene>
<dbReference type="Gene3D" id="3.90.180.10">
    <property type="entry name" value="Medium-chain alcohol dehydrogenases, catalytic domain"/>
    <property type="match status" value="1"/>
</dbReference>
<protein>
    <submittedName>
        <fullName evidence="3">NADH oxidase</fullName>
    </submittedName>
</protein>
<evidence type="ECO:0000313" key="3">
    <source>
        <dbReference type="EMBL" id="MCX2980837.1"/>
    </source>
</evidence>
<name>A0ABT3THH4_9GAMM</name>
<dbReference type="SUPFAM" id="SSF50129">
    <property type="entry name" value="GroES-like"/>
    <property type="match status" value="1"/>
</dbReference>
<comment type="caution">
    <text evidence="3">The sequence shown here is derived from an EMBL/GenBank/DDBJ whole genome shotgun (WGS) entry which is preliminary data.</text>
</comment>
<evidence type="ECO:0000256" key="1">
    <source>
        <dbReference type="ARBA" id="ARBA00022857"/>
    </source>
</evidence>
<dbReference type="PANTHER" id="PTHR48106">
    <property type="entry name" value="QUINONE OXIDOREDUCTASE PIG3-RELATED"/>
    <property type="match status" value="1"/>
</dbReference>
<accession>A0ABT3THH4</accession>
<keyword evidence="2" id="KW-0560">Oxidoreductase</keyword>
<evidence type="ECO:0000313" key="4">
    <source>
        <dbReference type="Proteomes" id="UP001143362"/>
    </source>
</evidence>
<evidence type="ECO:0000256" key="2">
    <source>
        <dbReference type="ARBA" id="ARBA00023002"/>
    </source>
</evidence>
<dbReference type="RefSeq" id="WP_279244812.1">
    <property type="nucleotide sequence ID" value="NZ_SHNN01000001.1"/>
</dbReference>
<dbReference type="PANTHER" id="PTHR48106:SF18">
    <property type="entry name" value="QUINONE OXIDOREDUCTASE PIG3"/>
    <property type="match status" value="1"/>
</dbReference>
<dbReference type="EMBL" id="SHNN01000001">
    <property type="protein sequence ID" value="MCX2980837.1"/>
    <property type="molecule type" value="Genomic_DNA"/>
</dbReference>
<dbReference type="InterPro" id="IPR036291">
    <property type="entry name" value="NAD(P)-bd_dom_sf"/>
</dbReference>
<sequence>MSDTGLQLRSLITEDAVLKIGLKAAPIPEPAADEIVIKMEAAPLNPSDMALLTLHADLSTGRTTGSGADTVFTADIPAHLMNSVTARIGKSLPVGNEGSGTVVRAGSGDAAQALLGKIVAVVGGAMFCQYRLMKAVQALPMRDGISAKQGASCFVNPMTALAMTEVMASEGFSGLVHTAAASNLGQMLNRVCQKDGISLVNVVRREEQEALLRGMGAEYVVNSSSDNFRAELAAAISETEAYMCFDAIGGGGIVDDVLAAMEGAATKGQGSIGPYGSDVFKQIYVYGGLSQEPTTLQRSYGFNWGVAGWLTTPSMVKLGGAKVQAMRRRVASEIDSTFASSYQEEVSLSGALQVDHIARYARQSTGKKYLINPSLDL</sequence>
<proteinExistence type="predicted"/>
<keyword evidence="4" id="KW-1185">Reference proteome</keyword>